<name>A0ABP3I8Y4_9ACTN</name>
<dbReference type="Proteomes" id="UP001500879">
    <property type="component" value="Unassembled WGS sequence"/>
</dbReference>
<keyword evidence="2" id="KW-0645">Protease</keyword>
<keyword evidence="4" id="KW-0378">Hydrolase</keyword>
<keyword evidence="6" id="KW-0865">Zymogen</keyword>
<evidence type="ECO:0000256" key="6">
    <source>
        <dbReference type="ARBA" id="ARBA00023145"/>
    </source>
</evidence>
<keyword evidence="5" id="KW-0720">Serine protease</keyword>
<evidence type="ECO:0000256" key="5">
    <source>
        <dbReference type="ARBA" id="ARBA00022825"/>
    </source>
</evidence>
<comment type="caution">
    <text evidence="11">The sequence shown here is derived from an EMBL/GenBank/DDBJ whole genome shotgun (WGS) entry which is preliminary data.</text>
</comment>
<dbReference type="InterPro" id="IPR009003">
    <property type="entry name" value="Peptidase_S1_PA"/>
</dbReference>
<dbReference type="InterPro" id="IPR001316">
    <property type="entry name" value="Pept_S1A_streptogrisin"/>
</dbReference>
<dbReference type="Gene3D" id="2.40.10.10">
    <property type="entry name" value="Trypsin-like serine proteases"/>
    <property type="match status" value="2"/>
</dbReference>
<feature type="domain" description="Peptidase S1A alpha-lytic prodomain" evidence="10">
    <location>
        <begin position="42"/>
        <end position="90"/>
    </location>
</feature>
<keyword evidence="12" id="KW-1185">Reference proteome</keyword>
<sequence>MDKRRSIMRTAAVVVAGLVAVLAPPGAAGAPARPPAAASYVRLEAVRDVLRETAGTPGTSWAVDRRAGKVVVTADRTVTRARYGEIVTAARAFGDKVEVRRTEGRFRPYARGGEAVGRGCSLGFNVVAGDGTPYFLTSGHCVGAVGTTVYDGGGRAIGVVAGSTFPGGDYAIVKYNPGIEHPSEIDLYDGTAQTVSRAAEARVGEAVRSSGSGSGVHGGTVTAVNVAVQYPEGTVTGLIEAALCAGPGDSGGPLFEGDTALGLTVGGSGDCTTGGTAFFQPVTDPLAAYGVSIG</sequence>
<dbReference type="PROSITE" id="PS51318">
    <property type="entry name" value="TAT"/>
    <property type="match status" value="1"/>
</dbReference>
<evidence type="ECO:0000256" key="7">
    <source>
        <dbReference type="ARBA" id="ARBA00023157"/>
    </source>
</evidence>
<comment type="similarity">
    <text evidence="1">Belongs to the peptidase S1 family.</text>
</comment>
<gene>
    <name evidence="11" type="ORF">GCM10010357_14110</name>
</gene>
<reference evidence="12" key="1">
    <citation type="journal article" date="2019" name="Int. J. Syst. Evol. Microbiol.">
        <title>The Global Catalogue of Microorganisms (GCM) 10K type strain sequencing project: providing services to taxonomists for standard genome sequencing and annotation.</title>
        <authorList>
            <consortium name="The Broad Institute Genomics Platform"/>
            <consortium name="The Broad Institute Genome Sequencing Center for Infectious Disease"/>
            <person name="Wu L."/>
            <person name="Ma J."/>
        </authorList>
    </citation>
    <scope>NUCLEOTIDE SEQUENCE [LARGE SCALE GENOMIC DNA]</scope>
    <source>
        <strain evidence="12">JCM 4788</strain>
    </source>
</reference>
<evidence type="ECO:0000259" key="9">
    <source>
        <dbReference type="Pfam" id="PF00089"/>
    </source>
</evidence>
<dbReference type="InterPro" id="IPR004236">
    <property type="entry name" value="Pept_S1_alpha_lytic"/>
</dbReference>
<evidence type="ECO:0000259" key="10">
    <source>
        <dbReference type="Pfam" id="PF02983"/>
    </source>
</evidence>
<evidence type="ECO:0000256" key="8">
    <source>
        <dbReference type="SAM" id="SignalP"/>
    </source>
</evidence>
<evidence type="ECO:0000256" key="4">
    <source>
        <dbReference type="ARBA" id="ARBA00022801"/>
    </source>
</evidence>
<dbReference type="SUPFAM" id="SSF50494">
    <property type="entry name" value="Trypsin-like serine proteases"/>
    <property type="match status" value="1"/>
</dbReference>
<accession>A0ABP3I8Y4</accession>
<dbReference type="EMBL" id="BAAABX010000013">
    <property type="protein sequence ID" value="GAA0394372.1"/>
    <property type="molecule type" value="Genomic_DNA"/>
</dbReference>
<dbReference type="CDD" id="cd21112">
    <property type="entry name" value="alphaLP-like"/>
    <property type="match status" value="1"/>
</dbReference>
<evidence type="ECO:0000313" key="11">
    <source>
        <dbReference type="EMBL" id="GAA0394372.1"/>
    </source>
</evidence>
<feature type="signal peptide" evidence="8">
    <location>
        <begin position="1"/>
        <end position="29"/>
    </location>
</feature>
<evidence type="ECO:0000313" key="12">
    <source>
        <dbReference type="Proteomes" id="UP001500879"/>
    </source>
</evidence>
<feature type="domain" description="Peptidase S1" evidence="9">
    <location>
        <begin position="134"/>
        <end position="283"/>
    </location>
</feature>
<evidence type="ECO:0008006" key="13">
    <source>
        <dbReference type="Google" id="ProtNLM"/>
    </source>
</evidence>
<dbReference type="PIRSF" id="PIRSF001134">
    <property type="entry name" value="Streptogrisin"/>
    <property type="match status" value="1"/>
</dbReference>
<dbReference type="InterPro" id="IPR043504">
    <property type="entry name" value="Peptidase_S1_PA_chymotrypsin"/>
</dbReference>
<dbReference type="PRINTS" id="PR00861">
    <property type="entry name" value="ALYTICPTASE"/>
</dbReference>
<dbReference type="Pfam" id="PF00089">
    <property type="entry name" value="Trypsin"/>
    <property type="match status" value="1"/>
</dbReference>
<evidence type="ECO:0000256" key="1">
    <source>
        <dbReference type="ARBA" id="ARBA00007664"/>
    </source>
</evidence>
<keyword evidence="7" id="KW-1015">Disulfide bond</keyword>
<dbReference type="InterPro" id="IPR001254">
    <property type="entry name" value="Trypsin_dom"/>
</dbReference>
<proteinExistence type="inferred from homology"/>
<dbReference type="InterPro" id="IPR006311">
    <property type="entry name" value="TAT_signal"/>
</dbReference>
<evidence type="ECO:0000256" key="3">
    <source>
        <dbReference type="ARBA" id="ARBA00022729"/>
    </source>
</evidence>
<feature type="chain" id="PRO_5045793121" description="S1 family peptidase" evidence="8">
    <location>
        <begin position="30"/>
        <end position="294"/>
    </location>
</feature>
<keyword evidence="3 8" id="KW-0732">Signal</keyword>
<organism evidence="11 12">
    <name type="scientific">Streptomyces luteireticuli</name>
    <dbReference type="NCBI Taxonomy" id="173858"/>
    <lineage>
        <taxon>Bacteria</taxon>
        <taxon>Bacillati</taxon>
        <taxon>Actinomycetota</taxon>
        <taxon>Actinomycetes</taxon>
        <taxon>Kitasatosporales</taxon>
        <taxon>Streptomycetaceae</taxon>
        <taxon>Streptomyces</taxon>
    </lineage>
</organism>
<evidence type="ECO:0000256" key="2">
    <source>
        <dbReference type="ARBA" id="ARBA00022670"/>
    </source>
</evidence>
<protein>
    <recommendedName>
        <fullName evidence="13">S1 family peptidase</fullName>
    </recommendedName>
</protein>
<dbReference type="Pfam" id="PF02983">
    <property type="entry name" value="Pro_Al_protease"/>
    <property type="match status" value="1"/>
</dbReference>